<dbReference type="PROSITE" id="PS51159">
    <property type="entry name" value="CBM21"/>
    <property type="match status" value="1"/>
</dbReference>
<feature type="compositionally biased region" description="Basic and acidic residues" evidence="1">
    <location>
        <begin position="1014"/>
        <end position="1023"/>
    </location>
</feature>
<dbReference type="FunCoup" id="F7GD98">
    <property type="interactions" value="151"/>
</dbReference>
<dbReference type="eggNOG" id="KOG3986">
    <property type="taxonomic scope" value="Eukaryota"/>
</dbReference>
<feature type="compositionally biased region" description="Basic and acidic residues" evidence="1">
    <location>
        <begin position="289"/>
        <end position="298"/>
    </location>
</feature>
<dbReference type="Pfam" id="PF03370">
    <property type="entry name" value="CBM_21"/>
    <property type="match status" value="1"/>
</dbReference>
<dbReference type="Proteomes" id="UP000002279">
    <property type="component" value="Chromosome 10"/>
</dbReference>
<feature type="region of interest" description="Disordered" evidence="1">
    <location>
        <begin position="888"/>
        <end position="915"/>
    </location>
</feature>
<evidence type="ECO:0000259" key="3">
    <source>
        <dbReference type="PROSITE" id="PS51159"/>
    </source>
</evidence>
<organism evidence="4 5">
    <name type="scientific">Ornithorhynchus anatinus</name>
    <name type="common">Duckbill platypus</name>
    <dbReference type="NCBI Taxonomy" id="9258"/>
    <lineage>
        <taxon>Eukaryota</taxon>
        <taxon>Metazoa</taxon>
        <taxon>Chordata</taxon>
        <taxon>Craniata</taxon>
        <taxon>Vertebrata</taxon>
        <taxon>Euteleostomi</taxon>
        <taxon>Mammalia</taxon>
        <taxon>Monotremata</taxon>
        <taxon>Ornithorhynchidae</taxon>
        <taxon>Ornithorhynchus</taxon>
    </lineage>
</organism>
<keyword evidence="2" id="KW-1133">Transmembrane helix</keyword>
<dbReference type="InterPro" id="IPR050782">
    <property type="entry name" value="PP1_regulatory_subunit_3"/>
</dbReference>
<feature type="compositionally biased region" description="Basic and acidic residues" evidence="1">
    <location>
        <begin position="830"/>
        <end position="849"/>
    </location>
</feature>
<dbReference type="Bgee" id="ENSOANG00000001554">
    <property type="expression patterns" value="Expressed in heart and 3 other cell types or tissues"/>
</dbReference>
<feature type="region of interest" description="Disordered" evidence="1">
    <location>
        <begin position="571"/>
        <end position="708"/>
    </location>
</feature>
<keyword evidence="2" id="KW-0812">Transmembrane</keyword>
<dbReference type="Gene3D" id="2.60.40.2440">
    <property type="entry name" value="Carbohydrate binding type-21 domain"/>
    <property type="match status" value="1"/>
</dbReference>
<feature type="compositionally biased region" description="Polar residues" evidence="1">
    <location>
        <begin position="388"/>
        <end position="415"/>
    </location>
</feature>
<feature type="compositionally biased region" description="Polar residues" evidence="1">
    <location>
        <begin position="352"/>
        <end position="361"/>
    </location>
</feature>
<feature type="region of interest" description="Disordered" evidence="1">
    <location>
        <begin position="828"/>
        <end position="853"/>
    </location>
</feature>
<feature type="region of interest" description="Disordered" evidence="1">
    <location>
        <begin position="982"/>
        <end position="1045"/>
    </location>
</feature>
<dbReference type="InParanoid" id="F7GD98"/>
<dbReference type="HOGENOM" id="CLU_009399_0_0_1"/>
<evidence type="ECO:0000313" key="4">
    <source>
        <dbReference type="Ensembl" id="ENSOANP00000002472.3"/>
    </source>
</evidence>
<dbReference type="GO" id="GO:0008157">
    <property type="term" value="F:protein phosphatase 1 binding"/>
    <property type="evidence" value="ECO:0000318"/>
    <property type="project" value="GO_Central"/>
</dbReference>
<dbReference type="PANTHER" id="PTHR12307">
    <property type="entry name" value="PROTEIN PHOSPHATASE 1 REGULATORY SUBUNIT"/>
    <property type="match status" value="1"/>
</dbReference>
<feature type="region of interest" description="Disordered" evidence="1">
    <location>
        <begin position="1088"/>
        <end position="1121"/>
    </location>
</feature>
<feature type="region of interest" description="Disordered" evidence="1">
    <location>
        <begin position="239"/>
        <end position="454"/>
    </location>
</feature>
<dbReference type="RefSeq" id="XP_001510930.2">
    <property type="nucleotide sequence ID" value="XM_001510880.4"/>
</dbReference>
<name>F7GD98_ORNAN</name>
<dbReference type="Ensembl" id="ENSOANT00000002473.3">
    <property type="protein sequence ID" value="ENSOANP00000002472.3"/>
    <property type="gene ID" value="ENSOANG00000001554.4"/>
</dbReference>
<evidence type="ECO:0000256" key="1">
    <source>
        <dbReference type="SAM" id="MobiDB-lite"/>
    </source>
</evidence>
<dbReference type="OMA" id="DCWELPS"/>
<feature type="region of interest" description="Disordered" evidence="1">
    <location>
        <begin position="27"/>
        <end position="54"/>
    </location>
</feature>
<feature type="compositionally biased region" description="Basic and acidic residues" evidence="1">
    <location>
        <begin position="612"/>
        <end position="627"/>
    </location>
</feature>
<gene>
    <name evidence="4" type="primary">PPP1R3A</name>
</gene>
<reference evidence="4" key="3">
    <citation type="submission" date="2025-09" db="UniProtKB">
        <authorList>
            <consortium name="Ensembl"/>
        </authorList>
    </citation>
    <scope>IDENTIFICATION</scope>
    <source>
        <strain evidence="4">Glennie</strain>
    </source>
</reference>
<keyword evidence="5" id="KW-1185">Reference proteome</keyword>
<feature type="transmembrane region" description="Helical" evidence="2">
    <location>
        <begin position="1139"/>
        <end position="1172"/>
    </location>
</feature>
<feature type="compositionally biased region" description="Low complexity" evidence="1">
    <location>
        <begin position="501"/>
        <end position="522"/>
    </location>
</feature>
<reference evidence="4" key="2">
    <citation type="submission" date="2025-08" db="UniProtKB">
        <authorList>
            <consortium name="Ensembl"/>
        </authorList>
    </citation>
    <scope>IDENTIFICATION</scope>
    <source>
        <strain evidence="4">Glennie</strain>
    </source>
</reference>
<dbReference type="AlphaFoldDB" id="F7GD98"/>
<keyword evidence="2" id="KW-0472">Membrane</keyword>
<evidence type="ECO:0000313" key="5">
    <source>
        <dbReference type="Proteomes" id="UP000002279"/>
    </source>
</evidence>
<dbReference type="GO" id="GO:0005979">
    <property type="term" value="P:regulation of glycogen biosynthetic process"/>
    <property type="evidence" value="ECO:0000318"/>
    <property type="project" value="GO_Central"/>
</dbReference>
<feature type="compositionally biased region" description="Basic and acidic residues" evidence="1">
    <location>
        <begin position="571"/>
        <end position="596"/>
    </location>
</feature>
<dbReference type="GO" id="GO:2001069">
    <property type="term" value="F:glycogen binding"/>
    <property type="evidence" value="ECO:0000318"/>
    <property type="project" value="GO_Central"/>
</dbReference>
<accession>F7GD98</accession>
<reference evidence="4 5" key="1">
    <citation type="journal article" date="2008" name="Nature">
        <title>Genome analysis of the platypus reveals unique signatures of evolution.</title>
        <authorList>
            <person name="Warren W.C."/>
            <person name="Hillier L.W."/>
            <person name="Marshall Graves J.A."/>
            <person name="Birney E."/>
            <person name="Ponting C.P."/>
            <person name="Grutzner F."/>
            <person name="Belov K."/>
            <person name="Miller W."/>
            <person name="Clarke L."/>
            <person name="Chinwalla A.T."/>
            <person name="Yang S.P."/>
            <person name="Heger A."/>
            <person name="Locke D.P."/>
            <person name="Miethke P."/>
            <person name="Waters P.D."/>
            <person name="Veyrunes F."/>
            <person name="Fulton L."/>
            <person name="Fulton B."/>
            <person name="Graves T."/>
            <person name="Wallis J."/>
            <person name="Puente X.S."/>
            <person name="Lopez-Otin C."/>
            <person name="Ordonez G.R."/>
            <person name="Eichler E.E."/>
            <person name="Chen L."/>
            <person name="Cheng Z."/>
            <person name="Deakin J.E."/>
            <person name="Alsop A."/>
            <person name="Thompson K."/>
            <person name="Kirby P."/>
            <person name="Papenfuss A.T."/>
            <person name="Wakefield M.J."/>
            <person name="Olender T."/>
            <person name="Lancet D."/>
            <person name="Huttley G.A."/>
            <person name="Smit A.F."/>
            <person name="Pask A."/>
            <person name="Temple-Smith P."/>
            <person name="Batzer M.A."/>
            <person name="Walker J.A."/>
            <person name="Konkel M.K."/>
            <person name="Harris R.S."/>
            <person name="Whittington C.M."/>
            <person name="Wong E.S."/>
            <person name="Gemmell N.J."/>
            <person name="Buschiazzo E."/>
            <person name="Vargas Jentzsch I.M."/>
            <person name="Merkel A."/>
            <person name="Schmitz J."/>
            <person name="Zemann A."/>
            <person name="Churakov G."/>
            <person name="Kriegs J.O."/>
            <person name="Brosius J."/>
            <person name="Murchison E.P."/>
            <person name="Sachidanandam R."/>
            <person name="Smith C."/>
            <person name="Hannon G.J."/>
            <person name="Tsend-Ayush E."/>
            <person name="McMillan D."/>
            <person name="Attenborough R."/>
            <person name="Rens W."/>
            <person name="Ferguson-Smith M."/>
            <person name="Lefevre C.M."/>
            <person name="Sharp J.A."/>
            <person name="Nicholas K.R."/>
            <person name="Ray D.A."/>
            <person name="Kube M."/>
            <person name="Reinhardt R."/>
            <person name="Pringle T.H."/>
            <person name="Taylor J."/>
            <person name="Jones R.C."/>
            <person name="Nixon B."/>
            <person name="Dacheux J.L."/>
            <person name="Niwa H."/>
            <person name="Sekita Y."/>
            <person name="Huang X."/>
            <person name="Stark A."/>
            <person name="Kheradpour P."/>
            <person name="Kellis M."/>
            <person name="Flicek P."/>
            <person name="Chen Y."/>
            <person name="Webber C."/>
            <person name="Hardison R."/>
            <person name="Nelson J."/>
            <person name="Hallsworth-Pepin K."/>
            <person name="Delehaunty K."/>
            <person name="Markovic C."/>
            <person name="Minx P."/>
            <person name="Feng Y."/>
            <person name="Kremitzki C."/>
            <person name="Mitreva M."/>
            <person name="Glasscock J."/>
            <person name="Wylie T."/>
            <person name="Wohldmann P."/>
            <person name="Thiru P."/>
            <person name="Nhan M.N."/>
            <person name="Pohl C.S."/>
            <person name="Smith S.M."/>
            <person name="Hou S."/>
            <person name="Nefedov M."/>
            <person name="de Jong P.J."/>
            <person name="Renfree M.B."/>
            <person name="Mardis E.R."/>
            <person name="Wilson R.K."/>
        </authorList>
    </citation>
    <scope>NUCLEOTIDE SEQUENCE [LARGE SCALE GENOMIC DNA]</scope>
    <source>
        <strain evidence="4 5">Glennie</strain>
    </source>
</reference>
<sequence length="1184" mass="129562">MESPEEPTQIRKPNLLEVPILSDSLSEDEDVKANFKPRFSPQPRRRGSDSSEDLYMEAPPSVARKVSFADAMGLDLVSVKEFDCWDVPIPAPNFELRNEILCRDEYILCPLFELPSSREDLMRQVQIQKAVLESTVFLPGITCMKGTIRVLNVSFEKLVYVRMSLDAWHTYYDILAEYVPDSCDGETDQFFFKISLVPPYQKEGATVEFCIRYETSVGTFWGNNNGGNYTLVCRKKEQEPEKPPETLPNKQIKGCLKTKSSKEETSETSEELNCDNSRMADPNQPDIIYSHEDNKDNGDSSQNVKDISGNQNDKGLEQLLNEPSGQTPSPPSRDERSTSAAEPPAFLDATGRSRNGHSPTGASPHLLMQPASPIPSAENLLGGESCHPGNNSASGEFSPSRSTEGAISDPINNGKQLLEGRLPSLRRVAGARKRVRVSFPGRPGGKTERATDGETLEQLAVGQNDVDSQQEAREIACEMIPLGSDKARQSRPHEVEVLDDNANPASGQAGAQASSLPSGSLLVGSFDCEKRGERSPTLEYHGMDFHEKLTICMGSLVEPSQRLEKEVVKVTQEKEVGNSKDQEKQDNQMDVSEWKSRSVLPMTPEEPGATQSHEKQAGIEGACDKLHPVRQGEGISSPANALGPPGEFHSPEIVLDNQEGGPNPQERGPFFCKEFAPKENPSLIPFPTNESSSRTDTPPLPAQRETSDGAILGDQMKVVGGNQSGNALESQGKAQEGVVNAAEWIRDQAGGEGGWGRGVNTKSWNTAPTEELFTCQETARCELSSVADHSITRKPEAAAAYIIKTASESTLEILPAGERAIIAQLPRETPLSDKPTEEKETAFDPHEGGNDGAHYPLCQREIVGGRNDAGSEKESRFGIYNAHRGEGTLCNTEQKPDRAGRDTGNVSPLGKSFEATGYGREATGEEEAHLRKFTKSQSHRHGNVDLNQPQRSTEKDALSWVFPHSDFNSEIEDESLISNQCGPGPSSFPSRDFPKVAAKHPVTGGVSGTGSPESGHDPRRARELPAVNKHAGPEVAADGESPRLGTLPTWKERASSSELGLCQAECSLGKTLGPLILISEASEDARETASETEGLRAYQPDGDQWKDHPSPDSASLPDQRHQDFSGDSSFLKHISTKILYFLLFLIFLLTTYYYDLMVGFAFYLFSLSCLYWEGGRRKESVKKK</sequence>
<dbReference type="GeneTree" id="ENSGT00940000157682"/>
<dbReference type="GeneID" id="100080024"/>
<proteinExistence type="predicted"/>
<protein>
    <submittedName>
        <fullName evidence="4">Protein phosphatase 1 regulatory subunit 3A</fullName>
    </submittedName>
</protein>
<evidence type="ECO:0000256" key="2">
    <source>
        <dbReference type="SAM" id="Phobius"/>
    </source>
</evidence>
<dbReference type="CTD" id="5506"/>
<dbReference type="STRING" id="9258.ENSOANP00000002472"/>
<dbReference type="PANTHER" id="PTHR12307:SF2">
    <property type="entry name" value="PROTEIN PHOSPHATASE 1 REGULATORY SUBUNIT 3A"/>
    <property type="match status" value="1"/>
</dbReference>
<dbReference type="KEGG" id="oaa:100080024"/>
<dbReference type="CDD" id="cd22255">
    <property type="entry name" value="PBD_PPP1R3A"/>
    <property type="match status" value="1"/>
</dbReference>
<feature type="domain" description="CBM21" evidence="3">
    <location>
        <begin position="124"/>
        <end position="232"/>
    </location>
</feature>
<feature type="region of interest" description="Disordered" evidence="1">
    <location>
        <begin position="500"/>
        <end position="522"/>
    </location>
</feature>
<dbReference type="GO" id="GO:0000164">
    <property type="term" value="C:protein phosphatase type 1 complex"/>
    <property type="evidence" value="ECO:0000318"/>
    <property type="project" value="GO_Central"/>
</dbReference>
<dbReference type="InterPro" id="IPR005036">
    <property type="entry name" value="CBM21_dom"/>
</dbReference>
<dbReference type="InterPro" id="IPR038175">
    <property type="entry name" value="CBM21_dom_sf"/>
</dbReference>
<dbReference type="OrthoDB" id="1881at2759"/>
<feature type="compositionally biased region" description="Polar residues" evidence="1">
    <location>
        <begin position="299"/>
        <end position="313"/>
    </location>
</feature>